<proteinExistence type="predicted"/>
<keyword evidence="3" id="KW-1185">Reference proteome</keyword>
<feature type="compositionally biased region" description="Acidic residues" evidence="1">
    <location>
        <begin position="54"/>
        <end position="64"/>
    </location>
</feature>
<dbReference type="Proteomes" id="UP000053342">
    <property type="component" value="Unassembled WGS sequence"/>
</dbReference>
<feature type="region of interest" description="Disordered" evidence="1">
    <location>
        <begin position="171"/>
        <end position="209"/>
    </location>
</feature>
<dbReference type="VEuPathDB" id="FungiDB:PV06_08387"/>
<feature type="region of interest" description="Disordered" evidence="1">
    <location>
        <begin position="54"/>
        <end position="73"/>
    </location>
</feature>
<name>A0A0D2BQL4_9EURO</name>
<evidence type="ECO:0000313" key="2">
    <source>
        <dbReference type="EMBL" id="KIW39802.1"/>
    </source>
</evidence>
<evidence type="ECO:0000313" key="3">
    <source>
        <dbReference type="Proteomes" id="UP000053342"/>
    </source>
</evidence>
<feature type="compositionally biased region" description="Basic and acidic residues" evidence="1">
    <location>
        <begin position="199"/>
        <end position="209"/>
    </location>
</feature>
<reference evidence="2 3" key="1">
    <citation type="submission" date="2015-01" db="EMBL/GenBank/DDBJ databases">
        <title>The Genome Sequence of Exophiala oligosperma CBS72588.</title>
        <authorList>
            <consortium name="The Broad Institute Genomics Platform"/>
            <person name="Cuomo C."/>
            <person name="de Hoog S."/>
            <person name="Gorbushina A."/>
            <person name="Stielow B."/>
            <person name="Teixiera M."/>
            <person name="Abouelleil A."/>
            <person name="Chapman S.B."/>
            <person name="Priest M."/>
            <person name="Young S.K."/>
            <person name="Wortman J."/>
            <person name="Nusbaum C."/>
            <person name="Birren B."/>
        </authorList>
    </citation>
    <scope>NUCLEOTIDE SEQUENCE [LARGE SCALE GENOMIC DNA]</scope>
    <source>
        <strain evidence="2 3">CBS 72588</strain>
    </source>
</reference>
<dbReference type="OrthoDB" id="10265785at2759"/>
<protein>
    <submittedName>
        <fullName evidence="2">Uncharacterized protein</fullName>
    </submittedName>
</protein>
<dbReference type="EMBL" id="KN847339">
    <property type="protein sequence ID" value="KIW39802.1"/>
    <property type="molecule type" value="Genomic_DNA"/>
</dbReference>
<dbReference type="RefSeq" id="XP_016260018.1">
    <property type="nucleotide sequence ID" value="XM_016409710.1"/>
</dbReference>
<dbReference type="HOGENOM" id="CLU_1315430_0_0_1"/>
<organism evidence="2 3">
    <name type="scientific">Exophiala oligosperma</name>
    <dbReference type="NCBI Taxonomy" id="215243"/>
    <lineage>
        <taxon>Eukaryota</taxon>
        <taxon>Fungi</taxon>
        <taxon>Dikarya</taxon>
        <taxon>Ascomycota</taxon>
        <taxon>Pezizomycotina</taxon>
        <taxon>Eurotiomycetes</taxon>
        <taxon>Chaetothyriomycetidae</taxon>
        <taxon>Chaetothyriales</taxon>
        <taxon>Herpotrichiellaceae</taxon>
        <taxon>Exophiala</taxon>
    </lineage>
</organism>
<accession>A0A0D2BQL4</accession>
<dbReference type="AlphaFoldDB" id="A0A0D2BQL4"/>
<sequence length="209" mass="23927">MPLPSRLSGPRPLRRAIVTEPACLPFARPRRRGCLRCKLVVGGIDKFEYFWKGEEEEEEDDDDDRTTTWPEGGIKDDERYETLRVGILLSFSPTVTNLKNLTYRLCPDEQIPPPFPGSRPAGHVPKRSDSEPSFTTIRTWIDKCESQHDLCHMPQTPNEMPARLVCVGEDGDDPRTMPDTRNSNHKIRSIESFVGIQRVEQKARPKDKQ</sequence>
<dbReference type="GeneID" id="27360461"/>
<gene>
    <name evidence="2" type="ORF">PV06_08387</name>
</gene>
<evidence type="ECO:0000256" key="1">
    <source>
        <dbReference type="SAM" id="MobiDB-lite"/>
    </source>
</evidence>